<dbReference type="VEuPathDB" id="VectorBase:ISCI015555"/>
<sequence>MKFAVLVIAFLLFLQTVQALFLGTLLLALPLSPIIFTSGLVGLKVALAAKLLSIFGNFFTGHYSLGLRAGSGIRGLEPTLLQSAAFNSSANATSGPWTESANNEDLLGPAIATTTEFFAPTLKEVDDDGCVSRLVCENFADASRFGKLGGAVVRYFGKQVPVRGGPGAAFFAAATTGRLQGVKGCASTFSNCTADLPEIVGMAGLM</sequence>
<reference evidence="2 4" key="1">
    <citation type="submission" date="2008-03" db="EMBL/GenBank/DDBJ databases">
        <title>Annotation of Ixodes scapularis.</title>
        <authorList>
            <consortium name="Ixodes scapularis Genome Project Consortium"/>
            <person name="Caler E."/>
            <person name="Hannick L.I."/>
            <person name="Bidwell S."/>
            <person name="Joardar V."/>
            <person name="Thiagarajan M."/>
            <person name="Amedeo P."/>
            <person name="Galinsky K.J."/>
            <person name="Schobel S."/>
            <person name="Inman J."/>
            <person name="Hostetler J."/>
            <person name="Miller J."/>
            <person name="Hammond M."/>
            <person name="Megy K."/>
            <person name="Lawson D."/>
            <person name="Kodira C."/>
            <person name="Sutton G."/>
            <person name="Meyer J."/>
            <person name="Hill C.A."/>
            <person name="Birren B."/>
            <person name="Nene V."/>
            <person name="Collins F."/>
            <person name="Alarcon-Chaidez F."/>
            <person name="Wikel S."/>
            <person name="Strausberg R."/>
        </authorList>
    </citation>
    <scope>NUCLEOTIDE SEQUENCE [LARGE SCALE GENOMIC DNA]</scope>
    <source>
        <strain evidence="4">Wikel</strain>
        <strain evidence="2">Wikel colony</strain>
    </source>
</reference>
<gene>
    <name evidence="2" type="ORF">IscW_ISCW015555</name>
</gene>
<dbReference type="InParanoid" id="B7P1J9"/>
<keyword evidence="1" id="KW-1133">Transmembrane helix</keyword>
<dbReference type="Proteomes" id="UP000001555">
    <property type="component" value="Unassembled WGS sequence"/>
</dbReference>
<dbReference type="EMBL" id="ABJB010638171">
    <property type="status" value="NOT_ANNOTATED_CDS"/>
    <property type="molecule type" value="Genomic_DNA"/>
</dbReference>
<evidence type="ECO:0000256" key="1">
    <source>
        <dbReference type="SAM" id="Phobius"/>
    </source>
</evidence>
<dbReference type="VEuPathDB" id="VectorBase:ISCW015555"/>
<protein>
    <submittedName>
        <fullName evidence="2 3">Secreted protein, putative</fullName>
    </submittedName>
</protein>
<dbReference type="PaxDb" id="6945-B7P1J9"/>
<dbReference type="HOGENOM" id="CLU_1333231_0_0_1"/>
<keyword evidence="1" id="KW-0812">Transmembrane</keyword>
<organism>
    <name type="scientific">Ixodes scapularis</name>
    <name type="common">Black-legged tick</name>
    <name type="synonym">Deer tick</name>
    <dbReference type="NCBI Taxonomy" id="6945"/>
    <lineage>
        <taxon>Eukaryota</taxon>
        <taxon>Metazoa</taxon>
        <taxon>Ecdysozoa</taxon>
        <taxon>Arthropoda</taxon>
        <taxon>Chelicerata</taxon>
        <taxon>Arachnida</taxon>
        <taxon>Acari</taxon>
        <taxon>Parasitiformes</taxon>
        <taxon>Ixodida</taxon>
        <taxon>Ixodoidea</taxon>
        <taxon>Ixodidae</taxon>
        <taxon>Ixodinae</taxon>
        <taxon>Ixodes</taxon>
    </lineage>
</organism>
<keyword evidence="1" id="KW-0472">Membrane</keyword>
<accession>B7P1J9</accession>
<feature type="transmembrane region" description="Helical" evidence="1">
    <location>
        <begin position="35"/>
        <end position="59"/>
    </location>
</feature>
<evidence type="ECO:0000313" key="4">
    <source>
        <dbReference type="Proteomes" id="UP000001555"/>
    </source>
</evidence>
<evidence type="ECO:0000313" key="2">
    <source>
        <dbReference type="EMBL" id="EEC00471.1"/>
    </source>
</evidence>
<dbReference type="EMBL" id="DS616928">
    <property type="protein sequence ID" value="EEC00471.1"/>
    <property type="molecule type" value="Genomic_DNA"/>
</dbReference>
<dbReference type="AlphaFoldDB" id="B7P1J9"/>
<name>B7P1J9_IXOSC</name>
<reference evidence="3" key="2">
    <citation type="submission" date="2020-05" db="UniProtKB">
        <authorList>
            <consortium name="EnsemblMetazoa"/>
        </authorList>
    </citation>
    <scope>IDENTIFICATION</scope>
    <source>
        <strain evidence="3">wikel</strain>
    </source>
</reference>
<dbReference type="EnsemblMetazoa" id="ISCW015555-RA">
    <property type="protein sequence ID" value="ISCW015555-PA"/>
    <property type="gene ID" value="ISCW015555"/>
</dbReference>
<proteinExistence type="predicted"/>
<evidence type="ECO:0000313" key="3">
    <source>
        <dbReference type="EnsemblMetazoa" id="ISCW015555-PA"/>
    </source>
</evidence>
<keyword evidence="4" id="KW-1185">Reference proteome</keyword>